<keyword evidence="3" id="KW-0418">Kinase</keyword>
<dbReference type="RefSeq" id="WP_042534379.1">
    <property type="nucleotide sequence ID" value="NZ_CDGG01000001.1"/>
</dbReference>
<evidence type="ECO:0000256" key="2">
    <source>
        <dbReference type="ARBA" id="ARBA00022679"/>
    </source>
</evidence>
<dbReference type="Gene3D" id="1.10.287.130">
    <property type="match status" value="1"/>
</dbReference>
<reference evidence="5 6" key="1">
    <citation type="submission" date="2014-11" db="EMBL/GenBank/DDBJ databases">
        <authorList>
            <person name="Urmite Genomes Urmite Genomes"/>
        </authorList>
    </citation>
    <scope>NUCLEOTIDE SEQUENCE [LARGE SCALE GENOMIC DNA]</scope>
    <source>
        <strain evidence="5 6">Oc5</strain>
    </source>
</reference>
<proteinExistence type="predicted"/>
<evidence type="ECO:0000259" key="4">
    <source>
        <dbReference type="Pfam" id="PF14689"/>
    </source>
</evidence>
<keyword evidence="1" id="KW-0597">Phosphoprotein</keyword>
<keyword evidence="6" id="KW-1185">Reference proteome</keyword>
<evidence type="ECO:0000313" key="5">
    <source>
        <dbReference type="EMBL" id="CEI83885.1"/>
    </source>
</evidence>
<gene>
    <name evidence="5" type="ORF">BN997_03809</name>
</gene>
<accession>A0A0A1MEU3</accession>
<evidence type="ECO:0000256" key="1">
    <source>
        <dbReference type="ARBA" id="ARBA00022553"/>
    </source>
</evidence>
<dbReference type="Proteomes" id="UP000040453">
    <property type="component" value="Unassembled WGS sequence"/>
</dbReference>
<dbReference type="EMBL" id="CDGG01000001">
    <property type="protein sequence ID" value="CEI83885.1"/>
    <property type="molecule type" value="Genomic_DNA"/>
</dbReference>
<dbReference type="InterPro" id="IPR039506">
    <property type="entry name" value="SPOB_a"/>
</dbReference>
<dbReference type="OrthoDB" id="2375606at2"/>
<keyword evidence="2" id="KW-0808">Transferase</keyword>
<feature type="domain" description="SpoOB alpha-helical" evidence="4">
    <location>
        <begin position="4"/>
        <end position="56"/>
    </location>
</feature>
<dbReference type="InterPro" id="IPR016120">
    <property type="entry name" value="Sig_transdc_His_kin_SpoOB"/>
</dbReference>
<evidence type="ECO:0000313" key="6">
    <source>
        <dbReference type="Proteomes" id="UP000040453"/>
    </source>
</evidence>
<dbReference type="Pfam" id="PF14689">
    <property type="entry name" value="SPOB_a"/>
    <property type="match status" value="1"/>
</dbReference>
<organism evidence="5 6">
    <name type="scientific">Oceanobacillus oncorhynchi</name>
    <dbReference type="NCBI Taxonomy" id="545501"/>
    <lineage>
        <taxon>Bacteria</taxon>
        <taxon>Bacillati</taxon>
        <taxon>Bacillota</taxon>
        <taxon>Bacilli</taxon>
        <taxon>Bacillales</taxon>
        <taxon>Bacillaceae</taxon>
        <taxon>Oceanobacillus</taxon>
    </lineage>
</organism>
<dbReference type="SUPFAM" id="SSF55890">
    <property type="entry name" value="Sporulation response regulatory protein Spo0B"/>
    <property type="match status" value="1"/>
</dbReference>
<protein>
    <recommendedName>
        <fullName evidence="4">SpoOB alpha-helical domain-containing protein</fullName>
    </recommendedName>
</protein>
<dbReference type="AlphaFoldDB" id="A0A0A1MEU3"/>
<evidence type="ECO:0000256" key="3">
    <source>
        <dbReference type="ARBA" id="ARBA00022777"/>
    </source>
</evidence>
<dbReference type="STRING" id="545501.BN997_03809"/>
<dbReference type="GO" id="GO:0000155">
    <property type="term" value="F:phosphorelay sensor kinase activity"/>
    <property type="evidence" value="ECO:0007669"/>
    <property type="project" value="InterPro"/>
</dbReference>
<name>A0A0A1MEU3_9BACI</name>
<sequence length="177" mass="20757">MDEKETVGLIQKYRHDLMNRLQIVSGYLSMGKADKAKKNLDDVIKFYEEERKLMRLNADAFMIWVLRFQDNYPSFALTYRIDLLESMEKSIDGQKLLSACEALLAVLSDAAEAFHVHELFLHMKEKETHWEIGMNINDVVLEKINMNNVEKQYGISMTNEKEQTSFNWKIAKEERGE</sequence>